<evidence type="ECO:0000313" key="3">
    <source>
        <dbReference type="Proteomes" id="UP000266482"/>
    </source>
</evidence>
<dbReference type="InterPro" id="IPR036388">
    <property type="entry name" value="WH-like_DNA-bd_sf"/>
</dbReference>
<dbReference type="PROSITE" id="PS50921">
    <property type="entry name" value="ANTAR"/>
    <property type="match status" value="1"/>
</dbReference>
<dbReference type="OrthoDB" id="9795002at2"/>
<name>A0A3A1VJR1_9BACL</name>
<organism evidence="2 3">
    <name type="scientific">Paenibacillus nanensis</name>
    <dbReference type="NCBI Taxonomy" id="393251"/>
    <lineage>
        <taxon>Bacteria</taxon>
        <taxon>Bacillati</taxon>
        <taxon>Bacillota</taxon>
        <taxon>Bacilli</taxon>
        <taxon>Bacillales</taxon>
        <taxon>Paenibacillaceae</taxon>
        <taxon>Paenibacillus</taxon>
    </lineage>
</organism>
<evidence type="ECO:0000259" key="1">
    <source>
        <dbReference type="PROSITE" id="PS50921"/>
    </source>
</evidence>
<dbReference type="RefSeq" id="WP_119597870.1">
    <property type="nucleotide sequence ID" value="NZ_QXQA01000001.1"/>
</dbReference>
<feature type="domain" description="ANTAR" evidence="1">
    <location>
        <begin position="135"/>
        <end position="196"/>
    </location>
</feature>
<dbReference type="AlphaFoldDB" id="A0A3A1VJR1"/>
<dbReference type="Gene3D" id="1.10.10.10">
    <property type="entry name" value="Winged helix-like DNA-binding domain superfamily/Winged helix DNA-binding domain"/>
    <property type="match status" value="1"/>
</dbReference>
<gene>
    <name evidence="2" type="ORF">D3P08_02755</name>
</gene>
<sequence>MRSLLVIELHTTSEKAAGGEARPNPMTHKETPVYILKSNGYQMRRAEDAEQAEKHLSDVDAVILHMPLDAVKVWGPRITKLRGLPILWWCSAEAAALSAEYCESDIPIDGLLGPSMGEWELHWALHLAEKQRMERQQWKLERKQLEARLEERKWIDMAKGILCKIKNISEAEAYEVLRKQAMNERKRMVDVAANIVKVHQLLQDMK</sequence>
<comment type="caution">
    <text evidence="2">The sequence shown here is derived from an EMBL/GenBank/DDBJ whole genome shotgun (WGS) entry which is preliminary data.</text>
</comment>
<keyword evidence="3" id="KW-1185">Reference proteome</keyword>
<proteinExistence type="predicted"/>
<dbReference type="InterPro" id="IPR005561">
    <property type="entry name" value="ANTAR"/>
</dbReference>
<dbReference type="SMART" id="SM01012">
    <property type="entry name" value="ANTAR"/>
    <property type="match status" value="1"/>
</dbReference>
<accession>A0A3A1VJR1</accession>
<dbReference type="EMBL" id="QXQA01000001">
    <property type="protein sequence ID" value="RIX60495.1"/>
    <property type="molecule type" value="Genomic_DNA"/>
</dbReference>
<dbReference type="GO" id="GO:0003723">
    <property type="term" value="F:RNA binding"/>
    <property type="evidence" value="ECO:0007669"/>
    <property type="project" value="InterPro"/>
</dbReference>
<dbReference type="SUPFAM" id="SSF52172">
    <property type="entry name" value="CheY-like"/>
    <property type="match status" value="1"/>
</dbReference>
<dbReference type="InterPro" id="IPR011006">
    <property type="entry name" value="CheY-like_superfamily"/>
</dbReference>
<protein>
    <submittedName>
        <fullName evidence="2">ANTAR domain-containing protein</fullName>
    </submittedName>
</protein>
<dbReference type="Proteomes" id="UP000266482">
    <property type="component" value="Unassembled WGS sequence"/>
</dbReference>
<dbReference type="Pfam" id="PF03861">
    <property type="entry name" value="ANTAR"/>
    <property type="match status" value="1"/>
</dbReference>
<reference evidence="2 3" key="1">
    <citation type="submission" date="2018-09" db="EMBL/GenBank/DDBJ databases">
        <title>Paenibacillus aracenensis nov. sp. isolated from a cave in southern Spain.</title>
        <authorList>
            <person name="Jurado V."/>
            <person name="Gutierrez-Patricio S."/>
            <person name="Gonzalez-Pimentel J.L."/>
            <person name="Miller A.Z."/>
            <person name="Laiz L."/>
            <person name="Saiz-Jimenez C."/>
        </authorList>
    </citation>
    <scope>NUCLEOTIDE SEQUENCE [LARGE SCALE GENOMIC DNA]</scope>
    <source>
        <strain evidence="2 3">DSM 22867</strain>
    </source>
</reference>
<evidence type="ECO:0000313" key="2">
    <source>
        <dbReference type="EMBL" id="RIX60495.1"/>
    </source>
</evidence>